<keyword evidence="1" id="KW-0732">Signal</keyword>
<name>D3F7V6_CONWI</name>
<protein>
    <recommendedName>
        <fullName evidence="2">SsuA/THI5-like domain-containing protein</fullName>
    </recommendedName>
</protein>
<dbReference type="PANTHER" id="PTHR30024">
    <property type="entry name" value="ALIPHATIC SULFONATES-BINDING PROTEIN-RELATED"/>
    <property type="match status" value="1"/>
</dbReference>
<dbReference type="OrthoDB" id="174578at2"/>
<dbReference type="SUPFAM" id="SSF53850">
    <property type="entry name" value="Periplasmic binding protein-like II"/>
    <property type="match status" value="1"/>
</dbReference>
<dbReference type="KEGG" id="cwo:Cwoe_4436"/>
<keyword evidence="4" id="KW-1185">Reference proteome</keyword>
<evidence type="ECO:0000256" key="1">
    <source>
        <dbReference type="SAM" id="SignalP"/>
    </source>
</evidence>
<gene>
    <name evidence="3" type="ordered locus">Cwoe_4436</name>
</gene>
<feature type="chain" id="PRO_5039527140" description="SsuA/THI5-like domain-containing protein" evidence="1">
    <location>
        <begin position="19"/>
        <end position="357"/>
    </location>
</feature>
<dbReference type="STRING" id="469383.Cwoe_4436"/>
<dbReference type="Gene3D" id="3.40.190.10">
    <property type="entry name" value="Periplasmic binding protein-like II"/>
    <property type="match status" value="2"/>
</dbReference>
<sequence length="357" mass="38728" precursor="true">MRARCVSIAALAVIAITAAGCGSTPGEGGGRGGTSTVDLSGPIRPAEDRDITVAIPFPDVAMYSMYNVGSDLGYYEQEGLKIKVITAEDVNAAVASGSADIGVNSVGSALEAIRNKIGVTILAGHWCRQNFDFAVQPNVESVEDLEGTNIVLAGTPGDPAQFQRARVLKEENWDLDSIDHTLVNPGPDSATWRAFFTARRVSLMPFFADDEPALQKHGARVIFQTLRNWANDVHIVNRGWLAENPNSAVRFLRGTLRAVDFIVAPGVGKRPQNKDAVLDIYADHDFDVSALRGQDDSWVLGGELFCENLYFDEAAWATTIATQKLKPLDFNVDLGYLEKAQKLMSRDNAPPARMSYP</sequence>
<dbReference type="AlphaFoldDB" id="D3F7V6"/>
<dbReference type="RefSeq" id="WP_012935901.1">
    <property type="nucleotide sequence ID" value="NC_013739.1"/>
</dbReference>
<dbReference type="HOGENOM" id="CLU_778020_0_0_11"/>
<dbReference type="Pfam" id="PF09084">
    <property type="entry name" value="NMT1"/>
    <property type="match status" value="1"/>
</dbReference>
<dbReference type="PROSITE" id="PS51257">
    <property type="entry name" value="PROKAR_LIPOPROTEIN"/>
    <property type="match status" value="1"/>
</dbReference>
<dbReference type="Proteomes" id="UP000008229">
    <property type="component" value="Chromosome"/>
</dbReference>
<feature type="domain" description="SsuA/THI5-like" evidence="2">
    <location>
        <begin position="68"/>
        <end position="264"/>
    </location>
</feature>
<evidence type="ECO:0000259" key="2">
    <source>
        <dbReference type="Pfam" id="PF09084"/>
    </source>
</evidence>
<evidence type="ECO:0000313" key="3">
    <source>
        <dbReference type="EMBL" id="ADB52850.1"/>
    </source>
</evidence>
<reference evidence="4" key="2">
    <citation type="submission" date="2010-01" db="EMBL/GenBank/DDBJ databases">
        <title>The complete genome of Conexibacter woesei DSM 14684.</title>
        <authorList>
            <consortium name="US DOE Joint Genome Institute (JGI-PGF)"/>
            <person name="Lucas S."/>
            <person name="Copeland A."/>
            <person name="Lapidus A."/>
            <person name="Glavina del Rio T."/>
            <person name="Dalin E."/>
            <person name="Tice H."/>
            <person name="Bruce D."/>
            <person name="Goodwin L."/>
            <person name="Pitluck S."/>
            <person name="Kyrpides N."/>
            <person name="Mavromatis K."/>
            <person name="Ivanova N."/>
            <person name="Mikhailova N."/>
            <person name="Chertkov O."/>
            <person name="Brettin T."/>
            <person name="Detter J.C."/>
            <person name="Han C."/>
            <person name="Larimer F."/>
            <person name="Land M."/>
            <person name="Hauser L."/>
            <person name="Markowitz V."/>
            <person name="Cheng J.-F."/>
            <person name="Hugenholtz P."/>
            <person name="Woyke T."/>
            <person name="Wu D."/>
            <person name="Pukall R."/>
            <person name="Steenblock K."/>
            <person name="Schneider S."/>
            <person name="Klenk H.-P."/>
            <person name="Eisen J.A."/>
        </authorList>
    </citation>
    <scope>NUCLEOTIDE SEQUENCE [LARGE SCALE GENOMIC DNA]</scope>
    <source>
        <strain evidence="4">DSM 14684 / CIP 108061 / JCM 11494 / NBRC 100937 / ID131577</strain>
    </source>
</reference>
<dbReference type="eggNOG" id="COG0715">
    <property type="taxonomic scope" value="Bacteria"/>
</dbReference>
<evidence type="ECO:0000313" key="4">
    <source>
        <dbReference type="Proteomes" id="UP000008229"/>
    </source>
</evidence>
<dbReference type="EMBL" id="CP001854">
    <property type="protein sequence ID" value="ADB52850.1"/>
    <property type="molecule type" value="Genomic_DNA"/>
</dbReference>
<accession>D3F7V6</accession>
<proteinExistence type="predicted"/>
<dbReference type="InterPro" id="IPR015168">
    <property type="entry name" value="SsuA/THI5"/>
</dbReference>
<organism evidence="3 4">
    <name type="scientific">Conexibacter woesei (strain DSM 14684 / CCUG 47730 / CIP 108061 / JCM 11494 / NBRC 100937 / ID131577)</name>
    <dbReference type="NCBI Taxonomy" id="469383"/>
    <lineage>
        <taxon>Bacteria</taxon>
        <taxon>Bacillati</taxon>
        <taxon>Actinomycetota</taxon>
        <taxon>Thermoleophilia</taxon>
        <taxon>Solirubrobacterales</taxon>
        <taxon>Conexibacteraceae</taxon>
        <taxon>Conexibacter</taxon>
    </lineage>
</organism>
<reference evidence="3 4" key="1">
    <citation type="journal article" date="2010" name="Stand. Genomic Sci.">
        <title>Complete genome sequence of Conexibacter woesei type strain (ID131577).</title>
        <authorList>
            <person name="Pukall R."/>
            <person name="Lapidus A."/>
            <person name="Glavina Del Rio T."/>
            <person name="Copeland A."/>
            <person name="Tice H."/>
            <person name="Cheng J.-F."/>
            <person name="Lucas S."/>
            <person name="Chen F."/>
            <person name="Nolan M."/>
            <person name="Bruce D."/>
            <person name="Goodwin L."/>
            <person name="Pitluck S."/>
            <person name="Mavromatis K."/>
            <person name="Ivanova N."/>
            <person name="Ovchinnikova G."/>
            <person name="Pati A."/>
            <person name="Chen A."/>
            <person name="Palaniappan K."/>
            <person name="Land M."/>
            <person name="Hauser L."/>
            <person name="Chang Y.-J."/>
            <person name="Jeffries C.D."/>
            <person name="Chain P."/>
            <person name="Meincke L."/>
            <person name="Sims D."/>
            <person name="Brettin T."/>
            <person name="Detter J.C."/>
            <person name="Rohde M."/>
            <person name="Goeker M."/>
            <person name="Bristow J."/>
            <person name="Eisen J.A."/>
            <person name="Markowitz V."/>
            <person name="Kyrpides N.C."/>
            <person name="Klenk H.-P."/>
            <person name="Hugenholtz P."/>
        </authorList>
    </citation>
    <scope>NUCLEOTIDE SEQUENCE [LARGE SCALE GENOMIC DNA]</scope>
    <source>
        <strain evidence="4">DSM 14684 / CIP 108061 / JCM 11494 / NBRC 100937 / ID131577</strain>
    </source>
</reference>
<feature type="signal peptide" evidence="1">
    <location>
        <begin position="1"/>
        <end position="18"/>
    </location>
</feature>